<dbReference type="CDD" id="cd03801">
    <property type="entry name" value="GT4_PimA-like"/>
    <property type="match status" value="1"/>
</dbReference>
<keyword evidence="1" id="KW-0808">Transferase</keyword>
<dbReference type="Proteomes" id="UP000317214">
    <property type="component" value="Chromosome"/>
</dbReference>
<protein>
    <submittedName>
        <fullName evidence="1">Glycosyltransferase</fullName>
    </submittedName>
</protein>
<evidence type="ECO:0000313" key="2">
    <source>
        <dbReference type="Proteomes" id="UP000317214"/>
    </source>
</evidence>
<dbReference type="Pfam" id="PF13692">
    <property type="entry name" value="Glyco_trans_1_4"/>
    <property type="match status" value="1"/>
</dbReference>
<reference evidence="1 2" key="1">
    <citation type="submission" date="2018-09" db="EMBL/GenBank/DDBJ databases">
        <title>The complete genome sequence of Neokomagataea tanensis NBRC 106556(T).</title>
        <authorList>
            <person name="Chua K.-O."/>
            <person name="See-Too W.-S."/>
            <person name="Hong K.-W."/>
            <person name="Yin W.-F."/>
            <person name="Chan K.-G."/>
        </authorList>
    </citation>
    <scope>NUCLEOTIDE SEQUENCE [LARGE SCALE GENOMIC DNA]</scope>
    <source>
        <strain evidence="2">AH13 \ NBRC 106556</strain>
    </source>
</reference>
<dbReference type="GO" id="GO:0016740">
    <property type="term" value="F:transferase activity"/>
    <property type="evidence" value="ECO:0007669"/>
    <property type="project" value="UniProtKB-KW"/>
</dbReference>
<proteinExistence type="predicted"/>
<dbReference type="RefSeq" id="WP_141492428.1">
    <property type="nucleotide sequence ID" value="NZ_CP032485.1"/>
</dbReference>
<name>A0A4Y6V5F7_9PROT</name>
<dbReference type="SUPFAM" id="SSF53756">
    <property type="entry name" value="UDP-Glycosyltransferase/glycogen phosphorylase"/>
    <property type="match status" value="1"/>
</dbReference>
<dbReference type="OrthoDB" id="9807209at2"/>
<organism evidence="1 2">
    <name type="scientific">Neokomagataea tanensis</name>
    <dbReference type="NCBI Taxonomy" id="661191"/>
    <lineage>
        <taxon>Bacteria</taxon>
        <taxon>Pseudomonadati</taxon>
        <taxon>Pseudomonadota</taxon>
        <taxon>Alphaproteobacteria</taxon>
        <taxon>Acetobacterales</taxon>
        <taxon>Acetobacteraceae</taxon>
        <taxon>Neokomagataea</taxon>
    </lineage>
</organism>
<dbReference type="Gene3D" id="3.40.50.2000">
    <property type="entry name" value="Glycogen Phosphorylase B"/>
    <property type="match status" value="1"/>
</dbReference>
<keyword evidence="2" id="KW-1185">Reference proteome</keyword>
<dbReference type="KEGG" id="ntn:D5366_04280"/>
<dbReference type="EMBL" id="CP032485">
    <property type="protein sequence ID" value="QDH24584.1"/>
    <property type="molecule type" value="Genomic_DNA"/>
</dbReference>
<gene>
    <name evidence="1" type="ORF">D5366_04280</name>
</gene>
<sequence length="648" mass="72015">MPSSLTGYLDVCNRYEIAGWAIDKNTPDQNLRLLILQDGVVIDEINTDTFRADLIENGRGGHCAFQWFWPEPPPHEGCVIDICNADTRHPLNNTPISIPPLPSALEGCIDLTDRHKIAGWVRDRLNPERTVWLTLHIDGQRIQRIAANRFRHDLREAGLDHGRYGFEHVFIPALNLFTDHSISLTHGTTPFQEPRGLPRTNTLTPDVKHFLSQIFKSTKSEAERQSTLTFLTEQTHALRDSSAADITARAERDSSQRAIRLFEKAEASVRPCILVIDDQAPDPTRDAGSVALLSHIRAMQRLGYDCCFIPSRRPPTEEDNLRLSTLGVTCLMPPIFTGPEEALKRLGDGLEAIYLHRLNNAESYSALSRAFAPTAQLIWSIADLASLRFHRQALCEQRPELTKMAQRLEFRENMCAWLADAVITHSETEAHLLKCNVPTAKTYVVPWDVPLHRRSKTTAPSAPVIAFVAHFAHAPNLDAAKWLVMEILPYLTQHIPTLTCRLIGSAMPHALHMLTGPNVEIIGHVSDIGSALEGVTLCVAPLRFGAGIKGKILEAWSFGLPIIMTPTASEGIVADDHPVLKHSIAGAADAFAQSILKHLKPSVAKAHITAARALLRERFTEENITSAFQPFLPSCEPPTREEVPFDLH</sequence>
<evidence type="ECO:0000313" key="1">
    <source>
        <dbReference type="EMBL" id="QDH24584.1"/>
    </source>
</evidence>
<dbReference type="AlphaFoldDB" id="A0A4Y6V5F7"/>
<accession>A0A4Y6V5F7</accession>